<reference evidence="2 3" key="1">
    <citation type="submission" date="2024-06" db="EMBL/GenBank/DDBJ databases">
        <authorList>
            <person name="Pan Q."/>
            <person name="Wen M."/>
            <person name="Jouanno E."/>
            <person name="Zahm M."/>
            <person name="Klopp C."/>
            <person name="Cabau C."/>
            <person name="Louis A."/>
            <person name="Berthelot C."/>
            <person name="Parey E."/>
            <person name="Roest Crollius H."/>
            <person name="Montfort J."/>
            <person name="Robinson-Rechavi M."/>
            <person name="Bouchez O."/>
            <person name="Lampietro C."/>
            <person name="Lopez Roques C."/>
            <person name="Donnadieu C."/>
            <person name="Postlethwait J."/>
            <person name="Bobe J."/>
            <person name="Verreycken H."/>
            <person name="Guiguen Y."/>
        </authorList>
    </citation>
    <scope>NUCLEOTIDE SEQUENCE [LARGE SCALE GENOMIC DNA]</scope>
    <source>
        <strain evidence="2">Up_M1</strain>
        <tissue evidence="2">Testis</tissue>
    </source>
</reference>
<keyword evidence="3" id="KW-1185">Reference proteome</keyword>
<sequence>MWALPGGARQLLSPAGLERTSRLPTSLVPPSGKNGENLHTDYTHTATEPLIGSRNPPSSPSLRTTSKSTAKSSKDTAT</sequence>
<evidence type="ECO:0000313" key="2">
    <source>
        <dbReference type="EMBL" id="KAL0962148.1"/>
    </source>
</evidence>
<evidence type="ECO:0000313" key="3">
    <source>
        <dbReference type="Proteomes" id="UP001557470"/>
    </source>
</evidence>
<protein>
    <submittedName>
        <fullName evidence="2">Uncharacterized protein</fullName>
    </submittedName>
</protein>
<name>A0ABD0W0H5_UMBPY</name>
<organism evidence="2 3">
    <name type="scientific">Umbra pygmaea</name>
    <name type="common">Eastern mudminnow</name>
    <dbReference type="NCBI Taxonomy" id="75934"/>
    <lineage>
        <taxon>Eukaryota</taxon>
        <taxon>Metazoa</taxon>
        <taxon>Chordata</taxon>
        <taxon>Craniata</taxon>
        <taxon>Vertebrata</taxon>
        <taxon>Euteleostomi</taxon>
        <taxon>Actinopterygii</taxon>
        <taxon>Neopterygii</taxon>
        <taxon>Teleostei</taxon>
        <taxon>Protacanthopterygii</taxon>
        <taxon>Esociformes</taxon>
        <taxon>Umbridae</taxon>
        <taxon>Umbra</taxon>
    </lineage>
</organism>
<feature type="region of interest" description="Disordered" evidence="1">
    <location>
        <begin position="1"/>
        <end position="78"/>
    </location>
</feature>
<dbReference type="Proteomes" id="UP001557470">
    <property type="component" value="Unassembled WGS sequence"/>
</dbReference>
<comment type="caution">
    <text evidence="2">The sequence shown here is derived from an EMBL/GenBank/DDBJ whole genome shotgun (WGS) entry which is preliminary data.</text>
</comment>
<dbReference type="AlphaFoldDB" id="A0ABD0W0H5"/>
<proteinExistence type="predicted"/>
<accession>A0ABD0W0H5</accession>
<dbReference type="EMBL" id="JAGEUA010000011">
    <property type="protein sequence ID" value="KAL0962148.1"/>
    <property type="molecule type" value="Genomic_DNA"/>
</dbReference>
<evidence type="ECO:0000256" key="1">
    <source>
        <dbReference type="SAM" id="MobiDB-lite"/>
    </source>
</evidence>
<gene>
    <name evidence="2" type="ORF">UPYG_G00336330</name>
</gene>